<accession>A0A0A1TI79</accession>
<gene>
    <name evidence="1" type="ORF">VHEMI06074</name>
</gene>
<evidence type="ECO:0000313" key="2">
    <source>
        <dbReference type="Proteomes" id="UP000039046"/>
    </source>
</evidence>
<protein>
    <submittedName>
        <fullName evidence="1">Uncharacterized protein</fullName>
    </submittedName>
</protein>
<name>A0A0A1TI79_9HYPO</name>
<evidence type="ECO:0000313" key="1">
    <source>
        <dbReference type="EMBL" id="CEJ90280.1"/>
    </source>
</evidence>
<dbReference type="Proteomes" id="UP000039046">
    <property type="component" value="Unassembled WGS sequence"/>
</dbReference>
<dbReference type="EMBL" id="CDHN01000003">
    <property type="protein sequence ID" value="CEJ90280.1"/>
    <property type="molecule type" value="Genomic_DNA"/>
</dbReference>
<dbReference type="HOGENOM" id="CLU_1031288_0_0_1"/>
<proteinExistence type="predicted"/>
<sequence>MEFLIDTATRMAFWPQTRQIQKYLDTATYESVTSDLTKLFLSRANSRNRAEIQSIFDKFCIIDENEAKYWNKDSFHNHVRTSHGPETISDAAADILWRSFYFYSHHPNPGDALSGRIYMESFQLGIMLTVYAHDKYLGMREFDWPWREDRLFFQRARFARTWRSFATPNSRTPDRDSPHILSDTIDVLSMVIPQFIHNIPLPRQLEPTAERILGSRVIADRQPSQNEMSILVDLLSRAHPSVKYVTPGIIDCSGIALEKSMIHTEITHYAMYGGDDRDTPTVSQDLMVRA</sequence>
<keyword evidence="2" id="KW-1185">Reference proteome</keyword>
<organism evidence="1 2">
    <name type="scientific">[Torrubiella] hemipterigena</name>
    <dbReference type="NCBI Taxonomy" id="1531966"/>
    <lineage>
        <taxon>Eukaryota</taxon>
        <taxon>Fungi</taxon>
        <taxon>Dikarya</taxon>
        <taxon>Ascomycota</taxon>
        <taxon>Pezizomycotina</taxon>
        <taxon>Sordariomycetes</taxon>
        <taxon>Hypocreomycetidae</taxon>
        <taxon>Hypocreales</taxon>
        <taxon>Clavicipitaceae</taxon>
        <taxon>Clavicipitaceae incertae sedis</taxon>
        <taxon>'Torrubiella' clade</taxon>
    </lineage>
</organism>
<reference evidence="1 2" key="1">
    <citation type="journal article" date="2015" name="Genome Announc.">
        <title>Draft Genome Sequence and Gene Annotation of the Entomopathogenic Fungus Verticillium hemipterigenum.</title>
        <authorList>
            <person name="Horn F."/>
            <person name="Habel A."/>
            <person name="Scharf D.H."/>
            <person name="Dworschak J."/>
            <person name="Brakhage A.A."/>
            <person name="Guthke R."/>
            <person name="Hertweck C."/>
            <person name="Linde J."/>
        </authorList>
    </citation>
    <scope>NUCLEOTIDE SEQUENCE [LARGE SCALE GENOMIC DNA]</scope>
</reference>
<dbReference type="OrthoDB" id="5343429at2759"/>
<dbReference type="AlphaFoldDB" id="A0A0A1TI79"/>